<accession>A0A4Y2VIN0</accession>
<feature type="region of interest" description="Disordered" evidence="1">
    <location>
        <begin position="70"/>
        <end position="92"/>
    </location>
</feature>
<gene>
    <name evidence="2" type="ORF">AVEN_271824_1</name>
</gene>
<comment type="caution">
    <text evidence="2">The sequence shown here is derived from an EMBL/GenBank/DDBJ whole genome shotgun (WGS) entry which is preliminary data.</text>
</comment>
<reference evidence="2 3" key="1">
    <citation type="journal article" date="2019" name="Sci. Rep.">
        <title>Orb-weaving spider Araneus ventricosus genome elucidates the spidroin gene catalogue.</title>
        <authorList>
            <person name="Kono N."/>
            <person name="Nakamura H."/>
            <person name="Ohtoshi R."/>
            <person name="Moran D.A.P."/>
            <person name="Shinohara A."/>
            <person name="Yoshida Y."/>
            <person name="Fujiwara M."/>
            <person name="Mori M."/>
            <person name="Tomita M."/>
            <person name="Arakawa K."/>
        </authorList>
    </citation>
    <scope>NUCLEOTIDE SEQUENCE [LARGE SCALE GENOMIC DNA]</scope>
</reference>
<name>A0A4Y2VIN0_ARAVE</name>
<dbReference type="EMBL" id="BGPR01046692">
    <property type="protein sequence ID" value="GBO23627.1"/>
    <property type="molecule type" value="Genomic_DNA"/>
</dbReference>
<proteinExistence type="predicted"/>
<organism evidence="2 3">
    <name type="scientific">Araneus ventricosus</name>
    <name type="common">Orbweaver spider</name>
    <name type="synonym">Epeira ventricosa</name>
    <dbReference type="NCBI Taxonomy" id="182803"/>
    <lineage>
        <taxon>Eukaryota</taxon>
        <taxon>Metazoa</taxon>
        <taxon>Ecdysozoa</taxon>
        <taxon>Arthropoda</taxon>
        <taxon>Chelicerata</taxon>
        <taxon>Arachnida</taxon>
        <taxon>Araneae</taxon>
        <taxon>Araneomorphae</taxon>
        <taxon>Entelegynae</taxon>
        <taxon>Araneoidea</taxon>
        <taxon>Araneidae</taxon>
        <taxon>Araneus</taxon>
    </lineage>
</organism>
<evidence type="ECO:0000313" key="2">
    <source>
        <dbReference type="EMBL" id="GBO23627.1"/>
    </source>
</evidence>
<dbReference type="Proteomes" id="UP000499080">
    <property type="component" value="Unassembled WGS sequence"/>
</dbReference>
<evidence type="ECO:0000256" key="1">
    <source>
        <dbReference type="SAM" id="MobiDB-lite"/>
    </source>
</evidence>
<keyword evidence="3" id="KW-1185">Reference proteome</keyword>
<dbReference type="AlphaFoldDB" id="A0A4Y2VIN0"/>
<protein>
    <submittedName>
        <fullName evidence="2">Uncharacterized protein</fullName>
    </submittedName>
</protein>
<sequence>MSQWNGTQKSDFKKTWMYQWNGDTEILQEDLDASQWNGDTGDFRNLDVSQEIRHRDYFKRLGCPAQVEMKRGTQRVNSEDLDVSQWNGEHKK</sequence>
<evidence type="ECO:0000313" key="3">
    <source>
        <dbReference type="Proteomes" id="UP000499080"/>
    </source>
</evidence>